<evidence type="ECO:0000256" key="8">
    <source>
        <dbReference type="ARBA" id="ARBA00024343"/>
    </source>
</evidence>
<dbReference type="InterPro" id="IPR001471">
    <property type="entry name" value="AP2/ERF_dom"/>
</dbReference>
<feature type="compositionally biased region" description="Basic and acidic residues" evidence="9">
    <location>
        <begin position="207"/>
        <end position="220"/>
    </location>
</feature>
<dbReference type="GO" id="GO:0009873">
    <property type="term" value="P:ethylene-activated signaling pathway"/>
    <property type="evidence" value="ECO:0007669"/>
    <property type="project" value="UniProtKB-KW"/>
</dbReference>
<keyword evidence="12" id="KW-1185">Reference proteome</keyword>
<evidence type="ECO:0000313" key="12">
    <source>
        <dbReference type="Proteomes" id="UP000652761"/>
    </source>
</evidence>
<reference evidence="11" key="1">
    <citation type="submission" date="2017-07" db="EMBL/GenBank/DDBJ databases">
        <title>Taro Niue Genome Assembly and Annotation.</title>
        <authorList>
            <person name="Atibalentja N."/>
            <person name="Keating K."/>
            <person name="Fields C.J."/>
        </authorList>
    </citation>
    <scope>NUCLEOTIDE SEQUENCE</scope>
    <source>
        <strain evidence="11">Niue_2</strain>
        <tissue evidence="11">Leaf</tissue>
    </source>
</reference>
<dbReference type="FunFam" id="3.30.730.10:FF:000001">
    <property type="entry name" value="Ethylene-responsive transcription factor 2"/>
    <property type="match status" value="1"/>
</dbReference>
<feature type="region of interest" description="Disordered" evidence="9">
    <location>
        <begin position="1"/>
        <end position="20"/>
    </location>
</feature>
<feature type="region of interest" description="Disordered" evidence="9">
    <location>
        <begin position="207"/>
        <end position="275"/>
    </location>
</feature>
<comment type="subcellular location">
    <subcellularLocation>
        <location evidence="1">Nucleus</location>
    </subcellularLocation>
</comment>
<dbReference type="Gene3D" id="3.30.730.10">
    <property type="entry name" value="AP2/ERF domain"/>
    <property type="match status" value="1"/>
</dbReference>
<feature type="domain" description="AP2/ERF" evidence="10">
    <location>
        <begin position="122"/>
        <end position="179"/>
    </location>
</feature>
<comment type="similarity">
    <text evidence="8">Belongs to the AP2/ERF transcription factor family. ERF subfamily.</text>
</comment>
<evidence type="ECO:0000259" key="10">
    <source>
        <dbReference type="PROSITE" id="PS51032"/>
    </source>
</evidence>
<dbReference type="EMBL" id="NMUH01000087">
    <property type="protein sequence ID" value="MQL71055.1"/>
    <property type="molecule type" value="Genomic_DNA"/>
</dbReference>
<organism evidence="11 12">
    <name type="scientific">Colocasia esculenta</name>
    <name type="common">Wild taro</name>
    <name type="synonym">Arum esculentum</name>
    <dbReference type="NCBI Taxonomy" id="4460"/>
    <lineage>
        <taxon>Eukaryota</taxon>
        <taxon>Viridiplantae</taxon>
        <taxon>Streptophyta</taxon>
        <taxon>Embryophyta</taxon>
        <taxon>Tracheophyta</taxon>
        <taxon>Spermatophyta</taxon>
        <taxon>Magnoliopsida</taxon>
        <taxon>Liliopsida</taxon>
        <taxon>Araceae</taxon>
        <taxon>Aroideae</taxon>
        <taxon>Colocasieae</taxon>
        <taxon>Colocasia</taxon>
    </lineage>
</organism>
<keyword evidence="5" id="KW-0010">Activator</keyword>
<feature type="compositionally biased region" description="Basic and acidic residues" evidence="9">
    <location>
        <begin position="236"/>
        <end position="246"/>
    </location>
</feature>
<feature type="compositionally biased region" description="Low complexity" evidence="9">
    <location>
        <begin position="257"/>
        <end position="275"/>
    </location>
</feature>
<keyword evidence="4" id="KW-0238">DNA-binding</keyword>
<keyword evidence="3" id="KW-0805">Transcription regulation</keyword>
<dbReference type="PROSITE" id="PS51032">
    <property type="entry name" value="AP2_ERF"/>
    <property type="match status" value="1"/>
</dbReference>
<dbReference type="Proteomes" id="UP000652761">
    <property type="component" value="Unassembled WGS sequence"/>
</dbReference>
<proteinExistence type="inferred from homology"/>
<comment type="caution">
    <text evidence="11">The sequence shown here is derived from an EMBL/GenBank/DDBJ whole genome shotgun (WGS) entry which is preliminary data.</text>
</comment>
<evidence type="ECO:0000256" key="2">
    <source>
        <dbReference type="ARBA" id="ARBA00022745"/>
    </source>
</evidence>
<evidence type="ECO:0000256" key="5">
    <source>
        <dbReference type="ARBA" id="ARBA00023159"/>
    </source>
</evidence>
<feature type="compositionally biased region" description="Low complexity" evidence="9">
    <location>
        <begin position="223"/>
        <end position="233"/>
    </location>
</feature>
<dbReference type="PANTHER" id="PTHR31657:SF20">
    <property type="entry name" value="ETHYLENE-RESPONSIVE TRANSCRIPTION FACTOR ERF061"/>
    <property type="match status" value="1"/>
</dbReference>
<dbReference type="GO" id="GO:0000976">
    <property type="term" value="F:transcription cis-regulatory region binding"/>
    <property type="evidence" value="ECO:0007669"/>
    <property type="project" value="UniProtKB-ARBA"/>
</dbReference>
<dbReference type="AlphaFoldDB" id="A0A843TJ50"/>
<accession>A0A843TJ50</accession>
<dbReference type="Pfam" id="PF00847">
    <property type="entry name" value="AP2"/>
    <property type="match status" value="1"/>
</dbReference>
<keyword evidence="6" id="KW-0804">Transcription</keyword>
<dbReference type="PANTHER" id="PTHR31657">
    <property type="entry name" value="ETHYLENE-RESPONSIVE TRANSCRIPTION FACTOR ERF061"/>
    <property type="match status" value="1"/>
</dbReference>
<gene>
    <name evidence="11" type="ORF">Taro_003361</name>
</gene>
<keyword evidence="7" id="KW-0539">Nucleus</keyword>
<dbReference type="GO" id="GO:0005634">
    <property type="term" value="C:nucleus"/>
    <property type="evidence" value="ECO:0007669"/>
    <property type="project" value="UniProtKB-SubCell"/>
</dbReference>
<keyword evidence="2" id="KW-0936">Ethylene signaling pathway</keyword>
<dbReference type="OrthoDB" id="785956at2759"/>
<evidence type="ECO:0000313" key="11">
    <source>
        <dbReference type="EMBL" id="MQL71055.1"/>
    </source>
</evidence>
<evidence type="ECO:0000256" key="7">
    <source>
        <dbReference type="ARBA" id="ARBA00023242"/>
    </source>
</evidence>
<dbReference type="InterPro" id="IPR051758">
    <property type="entry name" value="ERF/AP2-like"/>
</dbReference>
<evidence type="ECO:0000256" key="6">
    <source>
        <dbReference type="ARBA" id="ARBA00023163"/>
    </source>
</evidence>
<dbReference type="GO" id="GO:0003700">
    <property type="term" value="F:DNA-binding transcription factor activity"/>
    <property type="evidence" value="ECO:0007669"/>
    <property type="project" value="InterPro"/>
</dbReference>
<protein>
    <recommendedName>
        <fullName evidence="10">AP2/ERF domain-containing protein</fullName>
    </recommendedName>
</protein>
<evidence type="ECO:0000256" key="1">
    <source>
        <dbReference type="ARBA" id="ARBA00004123"/>
    </source>
</evidence>
<evidence type="ECO:0000256" key="9">
    <source>
        <dbReference type="SAM" id="MobiDB-lite"/>
    </source>
</evidence>
<dbReference type="SMART" id="SM00380">
    <property type="entry name" value="AP2"/>
    <property type="match status" value="1"/>
</dbReference>
<dbReference type="InterPro" id="IPR036955">
    <property type="entry name" value="AP2/ERF_dom_sf"/>
</dbReference>
<dbReference type="SUPFAM" id="SSF54171">
    <property type="entry name" value="DNA-binding domain"/>
    <property type="match status" value="1"/>
</dbReference>
<evidence type="ECO:0000256" key="3">
    <source>
        <dbReference type="ARBA" id="ARBA00023015"/>
    </source>
</evidence>
<feature type="region of interest" description="Disordered" evidence="9">
    <location>
        <begin position="67"/>
        <end position="103"/>
    </location>
</feature>
<dbReference type="PRINTS" id="PR00367">
    <property type="entry name" value="ETHRSPELEMNT"/>
</dbReference>
<evidence type="ECO:0000256" key="4">
    <source>
        <dbReference type="ARBA" id="ARBA00023125"/>
    </source>
</evidence>
<dbReference type="CDD" id="cd00018">
    <property type="entry name" value="AP2"/>
    <property type="match status" value="1"/>
</dbReference>
<name>A0A843TJ50_COLES</name>
<sequence>MESNVFFHTRGGGDDTPHRIGTTNTAATFSLSDILLSGGPNPLDSIFAAHLTHPVILNPVARTPLQQQQQQLLSHLPSATGAASETRGRAPEPPGKVGLAPTLRRCNYPGGGSRWQGREMKLYRGVRQRQWGKWVAEIRLPQSRTRVWLGTYGSPEAAAHAYDRAAHKLRGEHARLNFPGLRGAGGGCRSLELLRSSVDAKVQAICQRERRDKNDNDKRSNPSSSSSSSSTSSAADLRDQEGKTEMVEDDEEAAENSSCSSPPGSRSEFPSSSSFSDEKIVKRGCCLPEEASGDCSLARIPSFDPELIWQLSRSVGALSSFGPERESIIFCAQQSAGGKGLSGWKNTFIDVGKQMIKLRVEELAWTNAAFRRDVNVST</sequence>
<dbReference type="InterPro" id="IPR016177">
    <property type="entry name" value="DNA-bd_dom_sf"/>
</dbReference>